<keyword evidence="1" id="KW-0460">Magnesium</keyword>
<dbReference type="Gene3D" id="3.90.550.10">
    <property type="entry name" value="Spore Coat Polysaccharide Biosynthesis Protein SpsA, Chain A"/>
    <property type="match status" value="1"/>
</dbReference>
<sequence length="248" mass="27169">MTPLAMVMPMAGRGSRFAKLGFDLPKPLIPLHGKPFFWWATESLRRQTPLREMVFVVLQEHCDAFGIDKTVLGFYPDARIVAIPEVTAGAAETAMVGLRAISQDGPVAINDCDHAFACEGLDAVVSRLGGELGGALMCFSSDNPAYSYAQLDEAGERVARTAEKQVISPNAIGGCYFIGRPRSFEALYDDYVKSCPYQELFMSGIFNLMIERGENIAMVKAGLHRSFGTPDEMEQMDAQRFAPLLGWG</sequence>
<dbReference type="PIRSF" id="PIRSF028162">
    <property type="entry name" value="BcbE_prd"/>
    <property type="match status" value="1"/>
</dbReference>
<dbReference type="InterPro" id="IPR029044">
    <property type="entry name" value="Nucleotide-diphossugar_trans"/>
</dbReference>
<keyword evidence="4" id="KW-1185">Reference proteome</keyword>
<dbReference type="Pfam" id="PF12804">
    <property type="entry name" value="NTP_transf_3"/>
    <property type="match status" value="1"/>
</dbReference>
<organism evidence="3 4">
    <name type="scientific">Xylophilus rhododendri</name>
    <dbReference type="NCBI Taxonomy" id="2697032"/>
    <lineage>
        <taxon>Bacteria</taxon>
        <taxon>Pseudomonadati</taxon>
        <taxon>Pseudomonadota</taxon>
        <taxon>Betaproteobacteria</taxon>
        <taxon>Burkholderiales</taxon>
        <taxon>Xylophilus</taxon>
    </lineage>
</organism>
<proteinExistence type="predicted"/>
<dbReference type="Proteomes" id="UP000464787">
    <property type="component" value="Chromosome"/>
</dbReference>
<dbReference type="AlphaFoldDB" id="A0A857J101"/>
<gene>
    <name evidence="3" type="ORF">GT347_01460</name>
</gene>
<feature type="domain" description="MobA-like NTP transferase" evidence="2">
    <location>
        <begin position="11"/>
        <end position="128"/>
    </location>
</feature>
<evidence type="ECO:0000256" key="1">
    <source>
        <dbReference type="ARBA" id="ARBA00022842"/>
    </source>
</evidence>
<dbReference type="EMBL" id="CP047650">
    <property type="protein sequence ID" value="QHI96772.1"/>
    <property type="molecule type" value="Genomic_DNA"/>
</dbReference>
<reference evidence="3 4" key="1">
    <citation type="submission" date="2020-01" db="EMBL/GenBank/DDBJ databases">
        <title>Genome sequencing of strain KACC 21265.</title>
        <authorList>
            <person name="Heo J."/>
            <person name="Kim S.-J."/>
            <person name="Kim J.-S."/>
            <person name="Hong S.-B."/>
            <person name="Kwon S.-W."/>
        </authorList>
    </citation>
    <scope>NUCLEOTIDE SEQUENCE [LARGE SCALE GENOMIC DNA]</scope>
    <source>
        <strain evidence="3 4">KACC 21265</strain>
    </source>
</reference>
<evidence type="ECO:0000313" key="3">
    <source>
        <dbReference type="EMBL" id="QHI96772.1"/>
    </source>
</evidence>
<dbReference type="InterPro" id="IPR025877">
    <property type="entry name" value="MobA-like_NTP_Trfase"/>
</dbReference>
<evidence type="ECO:0000259" key="2">
    <source>
        <dbReference type="Pfam" id="PF12804"/>
    </source>
</evidence>
<dbReference type="KEGG" id="xyk:GT347_01460"/>
<keyword evidence="3" id="KW-0808">Transferase</keyword>
<accession>A0A857J101</accession>
<dbReference type="RefSeq" id="WP_160550290.1">
    <property type="nucleotide sequence ID" value="NZ_CP047650.1"/>
</dbReference>
<dbReference type="InterPro" id="IPR016873">
    <property type="entry name" value="Caps_polysacc_synth_BcbE_prd"/>
</dbReference>
<protein>
    <submittedName>
        <fullName evidence="3">NTP transferase domain-containing protein</fullName>
    </submittedName>
</protein>
<dbReference type="SUPFAM" id="SSF53448">
    <property type="entry name" value="Nucleotide-diphospho-sugar transferases"/>
    <property type="match status" value="1"/>
</dbReference>
<dbReference type="GO" id="GO:0016779">
    <property type="term" value="F:nucleotidyltransferase activity"/>
    <property type="evidence" value="ECO:0007669"/>
    <property type="project" value="UniProtKB-ARBA"/>
</dbReference>
<name>A0A857J101_9BURK</name>
<evidence type="ECO:0000313" key="4">
    <source>
        <dbReference type="Proteomes" id="UP000464787"/>
    </source>
</evidence>